<dbReference type="AlphaFoldDB" id="A0A0Q9XGB8"/>
<dbReference type="GO" id="GO:0004558">
    <property type="term" value="F:alpha-1,4-glucosidase activity"/>
    <property type="evidence" value="ECO:0007669"/>
    <property type="project" value="UniProtKB-EC"/>
</dbReference>
<comment type="similarity">
    <text evidence="2">Belongs to the glycosyl hydrolase 13 family.</text>
</comment>
<dbReference type="PANTHER" id="PTHR10357:SF179">
    <property type="entry name" value="NEUTRAL AND BASIC AMINO ACID TRANSPORT PROTEIN RBAT"/>
    <property type="match status" value="1"/>
</dbReference>
<dbReference type="SUPFAM" id="SSF51445">
    <property type="entry name" value="(Trans)glycosidases"/>
    <property type="match status" value="1"/>
</dbReference>
<dbReference type="InterPro" id="IPR017853">
    <property type="entry name" value="GH"/>
</dbReference>
<evidence type="ECO:0000313" key="9">
    <source>
        <dbReference type="EMBL" id="KRG03249.1"/>
    </source>
</evidence>
<dbReference type="Gene3D" id="3.90.400.10">
    <property type="entry name" value="Oligo-1,6-glucosidase, Domain 2"/>
    <property type="match status" value="1"/>
</dbReference>
<organism evidence="9 10">
    <name type="scientific">Drosophila mojavensis</name>
    <name type="common">Fruit fly</name>
    <dbReference type="NCBI Taxonomy" id="7230"/>
    <lineage>
        <taxon>Eukaryota</taxon>
        <taxon>Metazoa</taxon>
        <taxon>Ecdysozoa</taxon>
        <taxon>Arthropoda</taxon>
        <taxon>Hexapoda</taxon>
        <taxon>Insecta</taxon>
        <taxon>Pterygota</taxon>
        <taxon>Neoptera</taxon>
        <taxon>Endopterygota</taxon>
        <taxon>Diptera</taxon>
        <taxon>Brachycera</taxon>
        <taxon>Muscomorpha</taxon>
        <taxon>Ephydroidea</taxon>
        <taxon>Drosophilidae</taxon>
        <taxon>Drosophila</taxon>
    </lineage>
</organism>
<name>A0A0Q9XGB8_DROMO</name>
<evidence type="ECO:0000256" key="6">
    <source>
        <dbReference type="ARBA" id="ARBA00023295"/>
    </source>
</evidence>
<evidence type="ECO:0000256" key="4">
    <source>
        <dbReference type="ARBA" id="ARBA00022729"/>
    </source>
</evidence>
<evidence type="ECO:0000256" key="2">
    <source>
        <dbReference type="ARBA" id="ARBA00008061"/>
    </source>
</evidence>
<evidence type="ECO:0000259" key="8">
    <source>
        <dbReference type="SMART" id="SM00642"/>
    </source>
</evidence>
<dbReference type="SMR" id="A0A0Q9XGB8"/>
<evidence type="ECO:0000313" key="10">
    <source>
        <dbReference type="Proteomes" id="UP000009192"/>
    </source>
</evidence>
<evidence type="ECO:0000256" key="7">
    <source>
        <dbReference type="SAM" id="MobiDB-lite"/>
    </source>
</evidence>
<dbReference type="FunCoup" id="A0A0Q9XGB8">
    <property type="interactions" value="52"/>
</dbReference>
<dbReference type="GO" id="GO:0005975">
    <property type="term" value="P:carbohydrate metabolic process"/>
    <property type="evidence" value="ECO:0007669"/>
    <property type="project" value="InterPro"/>
</dbReference>
<protein>
    <recommendedName>
        <fullName evidence="3">alpha-glucosidase</fullName>
        <ecNumber evidence="3">3.2.1.20</ecNumber>
    </recommendedName>
</protein>
<keyword evidence="5" id="KW-0325">Glycoprotein</keyword>
<dbReference type="Proteomes" id="UP000009192">
    <property type="component" value="Unassembled WGS sequence"/>
</dbReference>
<accession>A0A0Q9XGB8</accession>
<dbReference type="FunFam" id="3.90.400.10:FF:000001">
    <property type="entry name" value="Maltase A3, isoform A"/>
    <property type="match status" value="1"/>
</dbReference>
<evidence type="ECO:0000256" key="1">
    <source>
        <dbReference type="ARBA" id="ARBA00001657"/>
    </source>
</evidence>
<dbReference type="InParanoid" id="A0A0Q9XGB8"/>
<dbReference type="OrthoDB" id="1740265at2759"/>
<dbReference type="InterPro" id="IPR045857">
    <property type="entry name" value="O16G_dom_2"/>
</dbReference>
<dbReference type="Pfam" id="PF00128">
    <property type="entry name" value="Alpha-amylase"/>
    <property type="match status" value="1"/>
</dbReference>
<sequence length="722" mass="82219">MVGAVSDGVDFKWNVSLCKHLSSAGCSSTHSSRSFQLITAAESEATYFFLFVFCDSGQLRKSRLKHSSMRLAAIVAGVKMFAAQQLNRATQLILICSLLWIEAPGLSMSSLVSSQTEDFIDWWQHAVFYQIYPRSFKDSNGDGIGDLQGIISKLPYLAETGITATWLSPIFQSPMVDFGYDISDYRAIQPEYGSMADFDQLVHKASSLGIKIILDFVPNHSSDQHEWFKKSVARDPVYENFYVWADGKKNEQGILQPPNNWLSVFYGSAWEWNEQRQQYYLHQFTKEQPDLNYRNPAVVQAMDEVLLFWLNKGVAGFRIDAVNHLYEREDLADEPLSGKTADPLSYEYTKHVHTKDLPEVLAMVQHWRQLLDDYSAKHPDGVTRIMMTEAYADLHVLMDYYETADGVRGSQMPFNFHFITDVDCDSDARDFVYNVEKWLIYMPRGHAANWVMGNHDNPRVASRFGSASVDAMNMLLLTLPGIAVTYNGEELGMEDYREISWEDTVDPPARNAGKKDYKKVSRDPERTPFQWSNASNAGFSTAAKTWLPVNPNYLGLNLAAQQEAARSHYKVYKALIELRKLPTLRRGRFSIEPLSRAVFALRRTLKDYETIVTIINVSAKEQLINLTDFINGPHKLIVEVAGVESTYNPGDFLFMASSHKSDKNWQLQLSPFTGLVLSHGPVGMSAQRRLLLKQIIKSFNVVLVALLMYNLWRHKWTKVNFN</sequence>
<keyword evidence="10" id="KW-1185">Reference proteome</keyword>
<comment type="catalytic activity">
    <reaction evidence="1">
        <text>Hydrolysis of terminal, non-reducing (1-&gt;4)-linked alpha-D-glucose residues with release of alpha-D-glucose.</text>
        <dbReference type="EC" id="3.2.1.20"/>
    </reaction>
</comment>
<dbReference type="Gene3D" id="3.20.20.80">
    <property type="entry name" value="Glycosidases"/>
    <property type="match status" value="1"/>
</dbReference>
<dbReference type="EC" id="3.2.1.20" evidence="3"/>
<dbReference type="CDD" id="cd11328">
    <property type="entry name" value="AmyAc_maltase"/>
    <property type="match status" value="1"/>
</dbReference>
<dbReference type="EMBL" id="CH933807">
    <property type="protein sequence ID" value="KRG03249.1"/>
    <property type="molecule type" value="Genomic_DNA"/>
</dbReference>
<evidence type="ECO:0000256" key="3">
    <source>
        <dbReference type="ARBA" id="ARBA00012741"/>
    </source>
</evidence>
<dbReference type="InterPro" id="IPR006047">
    <property type="entry name" value="GH13_cat_dom"/>
</dbReference>
<keyword evidence="6" id="KW-0326">Glycosidase</keyword>
<gene>
    <name evidence="9" type="primary">Dmoj\Mal-B2</name>
    <name evidence="9" type="ORF">Dmoj_GI24716</name>
</gene>
<dbReference type="SMART" id="SM00642">
    <property type="entry name" value="Aamy"/>
    <property type="match status" value="1"/>
</dbReference>
<proteinExistence type="inferred from homology"/>
<feature type="region of interest" description="Disordered" evidence="7">
    <location>
        <begin position="504"/>
        <end position="525"/>
    </location>
</feature>
<dbReference type="PANTHER" id="PTHR10357">
    <property type="entry name" value="ALPHA-AMYLASE FAMILY MEMBER"/>
    <property type="match status" value="1"/>
</dbReference>
<reference evidence="9 10" key="1">
    <citation type="journal article" date="2007" name="Nature">
        <title>Evolution of genes and genomes on the Drosophila phylogeny.</title>
        <authorList>
            <consortium name="Drosophila 12 Genomes Consortium"/>
            <person name="Clark A.G."/>
            <person name="Eisen M.B."/>
            <person name="Smith D.R."/>
            <person name="Bergman C.M."/>
            <person name="Oliver B."/>
            <person name="Markow T.A."/>
            <person name="Kaufman T.C."/>
            <person name="Kellis M."/>
            <person name="Gelbart W."/>
            <person name="Iyer V.N."/>
            <person name="Pollard D.A."/>
            <person name="Sackton T.B."/>
            <person name="Larracuente A.M."/>
            <person name="Singh N.D."/>
            <person name="Abad J.P."/>
            <person name="Abt D.N."/>
            <person name="Adryan B."/>
            <person name="Aguade M."/>
            <person name="Akashi H."/>
            <person name="Anderson W.W."/>
            <person name="Aquadro C.F."/>
            <person name="Ardell D.H."/>
            <person name="Arguello R."/>
            <person name="Artieri C.G."/>
            <person name="Barbash D.A."/>
            <person name="Barker D."/>
            <person name="Barsanti P."/>
            <person name="Batterham P."/>
            <person name="Batzoglou S."/>
            <person name="Begun D."/>
            <person name="Bhutkar A."/>
            <person name="Blanco E."/>
            <person name="Bosak S.A."/>
            <person name="Bradley R.K."/>
            <person name="Brand A.D."/>
            <person name="Brent M.R."/>
            <person name="Brooks A.N."/>
            <person name="Brown R.H."/>
            <person name="Butlin R.K."/>
            <person name="Caggese C."/>
            <person name="Calvi B.R."/>
            <person name="Bernardo de Carvalho A."/>
            <person name="Caspi A."/>
            <person name="Castrezana S."/>
            <person name="Celniker S.E."/>
            <person name="Chang J.L."/>
            <person name="Chapple C."/>
            <person name="Chatterji S."/>
            <person name="Chinwalla A."/>
            <person name="Civetta A."/>
            <person name="Clifton S.W."/>
            <person name="Comeron J.M."/>
            <person name="Costello J.C."/>
            <person name="Coyne J.A."/>
            <person name="Daub J."/>
            <person name="David R.G."/>
            <person name="Delcher A.L."/>
            <person name="Delehaunty K."/>
            <person name="Do C.B."/>
            <person name="Ebling H."/>
            <person name="Edwards K."/>
            <person name="Eickbush T."/>
            <person name="Evans J.D."/>
            <person name="Filipski A."/>
            <person name="Findeiss S."/>
            <person name="Freyhult E."/>
            <person name="Fulton L."/>
            <person name="Fulton R."/>
            <person name="Garcia A.C."/>
            <person name="Gardiner A."/>
            <person name="Garfield D.A."/>
            <person name="Garvin B.E."/>
            <person name="Gibson G."/>
            <person name="Gilbert D."/>
            <person name="Gnerre S."/>
            <person name="Godfrey J."/>
            <person name="Good R."/>
            <person name="Gotea V."/>
            <person name="Gravely B."/>
            <person name="Greenberg A.J."/>
            <person name="Griffiths-Jones S."/>
            <person name="Gross S."/>
            <person name="Guigo R."/>
            <person name="Gustafson E.A."/>
            <person name="Haerty W."/>
            <person name="Hahn M.W."/>
            <person name="Halligan D.L."/>
            <person name="Halpern A.L."/>
            <person name="Halter G.M."/>
            <person name="Han M.V."/>
            <person name="Heger A."/>
            <person name="Hillier L."/>
            <person name="Hinrichs A.S."/>
            <person name="Holmes I."/>
            <person name="Hoskins R.A."/>
            <person name="Hubisz M.J."/>
            <person name="Hultmark D."/>
            <person name="Huntley M.A."/>
            <person name="Jaffe D.B."/>
            <person name="Jagadeeshan S."/>
            <person name="Jeck W.R."/>
            <person name="Johnson J."/>
            <person name="Jones C.D."/>
            <person name="Jordan W.C."/>
            <person name="Karpen G.H."/>
            <person name="Kataoka E."/>
            <person name="Keightley P.D."/>
            <person name="Kheradpour P."/>
            <person name="Kirkness E.F."/>
            <person name="Koerich L.B."/>
            <person name="Kristiansen K."/>
            <person name="Kudrna D."/>
            <person name="Kulathinal R.J."/>
            <person name="Kumar S."/>
            <person name="Kwok R."/>
            <person name="Lander E."/>
            <person name="Langley C.H."/>
            <person name="Lapoint R."/>
            <person name="Lazzaro B.P."/>
            <person name="Lee S.J."/>
            <person name="Levesque L."/>
            <person name="Li R."/>
            <person name="Lin C.F."/>
            <person name="Lin M.F."/>
            <person name="Lindblad-Toh K."/>
            <person name="Llopart A."/>
            <person name="Long M."/>
            <person name="Low L."/>
            <person name="Lozovsky E."/>
            <person name="Lu J."/>
            <person name="Luo M."/>
            <person name="Machado C.A."/>
            <person name="Makalowski W."/>
            <person name="Marzo M."/>
            <person name="Matsuda M."/>
            <person name="Matzkin L."/>
            <person name="McAllister B."/>
            <person name="McBride C.S."/>
            <person name="McKernan B."/>
            <person name="McKernan K."/>
            <person name="Mendez-Lago M."/>
            <person name="Minx P."/>
            <person name="Mollenhauer M.U."/>
            <person name="Montooth K."/>
            <person name="Mount S.M."/>
            <person name="Mu X."/>
            <person name="Myers E."/>
            <person name="Negre B."/>
            <person name="Newfeld S."/>
            <person name="Nielsen R."/>
            <person name="Noor M.A."/>
            <person name="O'Grady P."/>
            <person name="Pachter L."/>
            <person name="Papaceit M."/>
            <person name="Parisi M.J."/>
            <person name="Parisi M."/>
            <person name="Parts L."/>
            <person name="Pedersen J.S."/>
            <person name="Pesole G."/>
            <person name="Phillippy A.M."/>
            <person name="Ponting C.P."/>
            <person name="Pop M."/>
            <person name="Porcelli D."/>
            <person name="Powell J.R."/>
            <person name="Prohaska S."/>
            <person name="Pruitt K."/>
            <person name="Puig M."/>
            <person name="Quesneville H."/>
            <person name="Ram K.R."/>
            <person name="Rand D."/>
            <person name="Rasmussen M.D."/>
            <person name="Reed L.K."/>
            <person name="Reenan R."/>
            <person name="Reily A."/>
            <person name="Remington K.A."/>
            <person name="Rieger T.T."/>
            <person name="Ritchie M.G."/>
            <person name="Robin C."/>
            <person name="Rogers Y.H."/>
            <person name="Rohde C."/>
            <person name="Rozas J."/>
            <person name="Rubenfield M.J."/>
            <person name="Ruiz A."/>
            <person name="Russo S."/>
            <person name="Salzberg S.L."/>
            <person name="Sanchez-Gracia A."/>
            <person name="Saranga D.J."/>
            <person name="Sato H."/>
            <person name="Schaeffer S.W."/>
            <person name="Schatz M.C."/>
            <person name="Schlenke T."/>
            <person name="Schwartz R."/>
            <person name="Segarra C."/>
            <person name="Singh R.S."/>
            <person name="Sirot L."/>
            <person name="Sirota M."/>
            <person name="Sisneros N.B."/>
            <person name="Smith C.D."/>
            <person name="Smith T.F."/>
            <person name="Spieth J."/>
            <person name="Stage D.E."/>
            <person name="Stark A."/>
            <person name="Stephan W."/>
            <person name="Strausberg R.L."/>
            <person name="Strempel S."/>
            <person name="Sturgill D."/>
            <person name="Sutton G."/>
            <person name="Sutton G.G."/>
            <person name="Tao W."/>
            <person name="Teichmann S."/>
            <person name="Tobari Y.N."/>
            <person name="Tomimura Y."/>
            <person name="Tsolas J.M."/>
            <person name="Valente V.L."/>
            <person name="Venter E."/>
            <person name="Venter J.C."/>
            <person name="Vicario S."/>
            <person name="Vieira F.G."/>
            <person name="Vilella A.J."/>
            <person name="Villasante A."/>
            <person name="Walenz B."/>
            <person name="Wang J."/>
            <person name="Wasserman M."/>
            <person name="Watts T."/>
            <person name="Wilson D."/>
            <person name="Wilson R.K."/>
            <person name="Wing R.A."/>
            <person name="Wolfner M.F."/>
            <person name="Wong A."/>
            <person name="Wong G.K."/>
            <person name="Wu C.I."/>
            <person name="Wu G."/>
            <person name="Yamamoto D."/>
            <person name="Yang H.P."/>
            <person name="Yang S.P."/>
            <person name="Yorke J.A."/>
            <person name="Yoshida K."/>
            <person name="Zdobnov E."/>
            <person name="Zhang P."/>
            <person name="Zhang Y."/>
            <person name="Zimin A.V."/>
            <person name="Baldwin J."/>
            <person name="Abdouelleil A."/>
            <person name="Abdulkadir J."/>
            <person name="Abebe A."/>
            <person name="Abera B."/>
            <person name="Abreu J."/>
            <person name="Acer S.C."/>
            <person name="Aftuck L."/>
            <person name="Alexander A."/>
            <person name="An P."/>
            <person name="Anderson E."/>
            <person name="Anderson S."/>
            <person name="Arachi H."/>
            <person name="Azer M."/>
            <person name="Bachantsang P."/>
            <person name="Barry A."/>
            <person name="Bayul T."/>
            <person name="Berlin A."/>
            <person name="Bessette D."/>
            <person name="Bloom T."/>
            <person name="Blye J."/>
            <person name="Boguslavskiy L."/>
            <person name="Bonnet C."/>
            <person name="Boukhgalter B."/>
            <person name="Bourzgui I."/>
            <person name="Brown A."/>
            <person name="Cahill P."/>
            <person name="Channer S."/>
            <person name="Cheshatsang Y."/>
            <person name="Chuda L."/>
            <person name="Citroen M."/>
            <person name="Collymore A."/>
            <person name="Cooke P."/>
            <person name="Costello M."/>
            <person name="D'Aco K."/>
            <person name="Daza R."/>
            <person name="De Haan G."/>
            <person name="DeGray S."/>
            <person name="DeMaso C."/>
            <person name="Dhargay N."/>
            <person name="Dooley K."/>
            <person name="Dooley E."/>
            <person name="Doricent M."/>
            <person name="Dorje P."/>
            <person name="Dorjee K."/>
            <person name="Dupes A."/>
            <person name="Elong R."/>
            <person name="Falk J."/>
            <person name="Farina A."/>
            <person name="Faro S."/>
            <person name="Ferguson D."/>
            <person name="Fisher S."/>
            <person name="Foley C.D."/>
            <person name="Franke A."/>
            <person name="Friedrich D."/>
            <person name="Gadbois L."/>
            <person name="Gearin G."/>
            <person name="Gearin C.R."/>
            <person name="Giannoukos G."/>
            <person name="Goode T."/>
            <person name="Graham J."/>
            <person name="Grandbois E."/>
            <person name="Grewal S."/>
            <person name="Gyaltsen K."/>
            <person name="Hafez N."/>
            <person name="Hagos B."/>
            <person name="Hall J."/>
            <person name="Henson C."/>
            <person name="Hollinger A."/>
            <person name="Honan T."/>
            <person name="Huard M.D."/>
            <person name="Hughes L."/>
            <person name="Hurhula B."/>
            <person name="Husby M.E."/>
            <person name="Kamat A."/>
            <person name="Kanga B."/>
            <person name="Kashin S."/>
            <person name="Khazanovich D."/>
            <person name="Kisner P."/>
            <person name="Lance K."/>
            <person name="Lara M."/>
            <person name="Lee W."/>
            <person name="Lennon N."/>
            <person name="Letendre F."/>
            <person name="LeVine R."/>
            <person name="Lipovsky A."/>
            <person name="Liu X."/>
            <person name="Liu J."/>
            <person name="Liu S."/>
            <person name="Lokyitsang T."/>
            <person name="Lokyitsang Y."/>
            <person name="Lubonja R."/>
            <person name="Lui A."/>
            <person name="MacDonald P."/>
            <person name="Magnisalis V."/>
            <person name="Maru K."/>
            <person name="Matthews C."/>
            <person name="McCusker W."/>
            <person name="McDonough S."/>
            <person name="Mehta T."/>
            <person name="Meldrim J."/>
            <person name="Meneus L."/>
            <person name="Mihai O."/>
            <person name="Mihalev A."/>
            <person name="Mihova T."/>
            <person name="Mittelman R."/>
            <person name="Mlenga V."/>
            <person name="Montmayeur A."/>
            <person name="Mulrain L."/>
            <person name="Navidi A."/>
            <person name="Naylor J."/>
            <person name="Negash T."/>
            <person name="Nguyen T."/>
            <person name="Nguyen N."/>
            <person name="Nicol R."/>
            <person name="Norbu C."/>
            <person name="Norbu N."/>
            <person name="Novod N."/>
            <person name="O'Neill B."/>
            <person name="Osman S."/>
            <person name="Markiewicz E."/>
            <person name="Oyono O.L."/>
            <person name="Patti C."/>
            <person name="Phunkhang P."/>
            <person name="Pierre F."/>
            <person name="Priest M."/>
            <person name="Raghuraman S."/>
            <person name="Rege F."/>
            <person name="Reyes R."/>
            <person name="Rise C."/>
            <person name="Rogov P."/>
            <person name="Ross K."/>
            <person name="Ryan E."/>
            <person name="Settipalli S."/>
            <person name="Shea T."/>
            <person name="Sherpa N."/>
            <person name="Shi L."/>
            <person name="Shih D."/>
            <person name="Sparrow T."/>
            <person name="Spaulding J."/>
            <person name="Stalker J."/>
            <person name="Stange-Thomann N."/>
            <person name="Stavropoulos S."/>
            <person name="Stone C."/>
            <person name="Strader C."/>
            <person name="Tesfaye S."/>
            <person name="Thomson T."/>
            <person name="Thoulutsang Y."/>
            <person name="Thoulutsang D."/>
            <person name="Topham K."/>
            <person name="Topping I."/>
            <person name="Tsamla T."/>
            <person name="Vassiliev H."/>
            <person name="Vo A."/>
            <person name="Wangchuk T."/>
            <person name="Wangdi T."/>
            <person name="Weiand M."/>
            <person name="Wilkinson J."/>
            <person name="Wilson A."/>
            <person name="Yadav S."/>
            <person name="Young G."/>
            <person name="Yu Q."/>
            <person name="Zembek L."/>
            <person name="Zhong D."/>
            <person name="Zimmer A."/>
            <person name="Zwirko Z."/>
            <person name="Jaffe D.B."/>
            <person name="Alvarez P."/>
            <person name="Brockman W."/>
            <person name="Butler J."/>
            <person name="Chin C."/>
            <person name="Gnerre S."/>
            <person name="Grabherr M."/>
            <person name="Kleber M."/>
            <person name="Mauceli E."/>
            <person name="MacCallum I."/>
        </authorList>
    </citation>
    <scope>NUCLEOTIDE SEQUENCE [LARGE SCALE GENOMIC DNA]</scope>
    <source>
        <strain evidence="10">Tucson 15081-1352.22</strain>
    </source>
</reference>
<evidence type="ECO:0000256" key="5">
    <source>
        <dbReference type="ARBA" id="ARBA00023180"/>
    </source>
</evidence>
<keyword evidence="4" id="KW-0732">Signal</keyword>
<feature type="compositionally biased region" description="Basic and acidic residues" evidence="7">
    <location>
        <begin position="513"/>
        <end position="525"/>
    </location>
</feature>
<keyword evidence="6" id="KW-0378">Hydrolase</keyword>
<feature type="domain" description="Glycosyl hydrolase family 13 catalytic" evidence="8">
    <location>
        <begin position="130"/>
        <end position="526"/>
    </location>
</feature>